<evidence type="ECO:0000256" key="5">
    <source>
        <dbReference type="ARBA" id="ARBA00022989"/>
    </source>
</evidence>
<proteinExistence type="predicted"/>
<organism evidence="10 11">
    <name type="scientific">Ignavigranum ruoffiae</name>
    <dbReference type="NCBI Taxonomy" id="89093"/>
    <lineage>
        <taxon>Bacteria</taxon>
        <taxon>Bacillati</taxon>
        <taxon>Bacillota</taxon>
        <taxon>Bacilli</taxon>
        <taxon>Lactobacillales</taxon>
        <taxon>Aerococcaceae</taxon>
        <taxon>Ignavigranum</taxon>
    </lineage>
</organism>
<dbReference type="PANTHER" id="PTHR23028:SF53">
    <property type="entry name" value="ACYL_TRANSF_3 DOMAIN-CONTAINING PROTEIN"/>
    <property type="match status" value="1"/>
</dbReference>
<feature type="transmembrane region" description="Helical" evidence="8">
    <location>
        <begin position="202"/>
        <end position="222"/>
    </location>
</feature>
<reference evidence="10 11" key="1">
    <citation type="submission" date="2016-10" db="EMBL/GenBank/DDBJ databases">
        <authorList>
            <person name="de Groot N.N."/>
        </authorList>
    </citation>
    <scope>NUCLEOTIDE SEQUENCE [LARGE SCALE GENOMIC DNA]</scope>
    <source>
        <strain evidence="10 11">DSM 15695</strain>
    </source>
</reference>
<feature type="transmembrane region" description="Helical" evidence="8">
    <location>
        <begin position="385"/>
        <end position="408"/>
    </location>
</feature>
<dbReference type="InterPro" id="IPR002656">
    <property type="entry name" value="Acyl_transf_3_dom"/>
</dbReference>
<evidence type="ECO:0000256" key="4">
    <source>
        <dbReference type="ARBA" id="ARBA00022692"/>
    </source>
</evidence>
<keyword evidence="5 8" id="KW-1133">Transmembrane helix</keyword>
<dbReference type="GO" id="GO:0009103">
    <property type="term" value="P:lipopolysaccharide biosynthetic process"/>
    <property type="evidence" value="ECO:0007669"/>
    <property type="project" value="TreeGrafter"/>
</dbReference>
<dbReference type="Pfam" id="PF01757">
    <property type="entry name" value="Acyl_transf_3"/>
    <property type="match status" value="1"/>
</dbReference>
<comment type="subcellular location">
    <subcellularLocation>
        <location evidence="1">Cell membrane</location>
        <topology evidence="1">Multi-pass membrane protein</topology>
    </subcellularLocation>
</comment>
<dbReference type="Gene3D" id="3.40.50.1110">
    <property type="entry name" value="SGNH hydrolase"/>
    <property type="match status" value="1"/>
</dbReference>
<dbReference type="OrthoDB" id="9796461at2"/>
<keyword evidence="7 10" id="KW-0012">Acyltransferase</keyword>
<feature type="transmembrane region" description="Helical" evidence="8">
    <location>
        <begin position="234"/>
        <end position="257"/>
    </location>
</feature>
<feature type="transmembrane region" description="Helical" evidence="8">
    <location>
        <begin position="142"/>
        <end position="164"/>
    </location>
</feature>
<dbReference type="EMBL" id="FOEN01000001">
    <property type="protein sequence ID" value="SEP68177.1"/>
    <property type="molecule type" value="Genomic_DNA"/>
</dbReference>
<evidence type="ECO:0000256" key="1">
    <source>
        <dbReference type="ARBA" id="ARBA00004651"/>
    </source>
</evidence>
<dbReference type="GO" id="GO:0005886">
    <property type="term" value="C:plasma membrane"/>
    <property type="evidence" value="ECO:0007669"/>
    <property type="project" value="UniProtKB-SubCell"/>
</dbReference>
<dbReference type="GO" id="GO:0016787">
    <property type="term" value="F:hydrolase activity"/>
    <property type="evidence" value="ECO:0007669"/>
    <property type="project" value="UniProtKB-KW"/>
</dbReference>
<dbReference type="AlphaFoldDB" id="A0A1H8ZV94"/>
<dbReference type="GO" id="GO:0016747">
    <property type="term" value="F:acyltransferase activity, transferring groups other than amino-acyl groups"/>
    <property type="evidence" value="ECO:0007669"/>
    <property type="project" value="InterPro"/>
</dbReference>
<dbReference type="InterPro" id="IPR036514">
    <property type="entry name" value="SGNH_hydro_sf"/>
</dbReference>
<keyword evidence="10" id="KW-0378">Hydrolase</keyword>
<evidence type="ECO:0000256" key="2">
    <source>
        <dbReference type="ARBA" id="ARBA00022475"/>
    </source>
</evidence>
<gene>
    <name evidence="10" type="ORF">SAMN04488558_101344</name>
</gene>
<dbReference type="SUPFAM" id="SSF52266">
    <property type="entry name" value="SGNH hydrolase"/>
    <property type="match status" value="1"/>
</dbReference>
<keyword evidence="6 8" id="KW-0472">Membrane</keyword>
<feature type="transmembrane region" description="Helical" evidence="8">
    <location>
        <begin position="263"/>
        <end position="285"/>
    </location>
</feature>
<feature type="transmembrane region" description="Helical" evidence="8">
    <location>
        <begin position="171"/>
        <end position="190"/>
    </location>
</feature>
<keyword evidence="4 8" id="KW-0812">Transmembrane</keyword>
<feature type="transmembrane region" description="Helical" evidence="8">
    <location>
        <begin position="80"/>
        <end position="99"/>
    </location>
</feature>
<evidence type="ECO:0000256" key="7">
    <source>
        <dbReference type="ARBA" id="ARBA00023315"/>
    </source>
</evidence>
<evidence type="ECO:0000313" key="10">
    <source>
        <dbReference type="EMBL" id="SEP68177.1"/>
    </source>
</evidence>
<feature type="transmembrane region" description="Helical" evidence="8">
    <location>
        <begin position="37"/>
        <end position="59"/>
    </location>
</feature>
<evidence type="ECO:0000256" key="8">
    <source>
        <dbReference type="SAM" id="Phobius"/>
    </source>
</evidence>
<dbReference type="Proteomes" id="UP000198833">
    <property type="component" value="Unassembled WGS sequence"/>
</dbReference>
<dbReference type="CDD" id="cd01840">
    <property type="entry name" value="SGNH_hydrolase_yrhL_like"/>
    <property type="match status" value="1"/>
</dbReference>
<feature type="transmembrane region" description="Helical" evidence="8">
    <location>
        <begin position="12"/>
        <end position="31"/>
    </location>
</feature>
<name>A0A1H8ZV94_9LACT</name>
<keyword evidence="2" id="KW-1003">Cell membrane</keyword>
<feature type="transmembrane region" description="Helical" evidence="8">
    <location>
        <begin position="332"/>
        <end position="352"/>
    </location>
</feature>
<feature type="transmembrane region" description="Helical" evidence="8">
    <location>
        <begin position="306"/>
        <end position="326"/>
    </location>
</feature>
<evidence type="ECO:0000256" key="6">
    <source>
        <dbReference type="ARBA" id="ARBA00023136"/>
    </source>
</evidence>
<evidence type="ECO:0000313" key="11">
    <source>
        <dbReference type="Proteomes" id="UP000198833"/>
    </source>
</evidence>
<protein>
    <submittedName>
        <fullName evidence="10">Peptidoglycan/LPS O-acetylase OafA/YrhL, contains acyltransferase and SGNH-hydrolase domains</fullName>
    </submittedName>
</protein>
<accession>A0A1H8ZV94</accession>
<keyword evidence="3 10" id="KW-0808">Transferase</keyword>
<dbReference type="PANTHER" id="PTHR23028">
    <property type="entry name" value="ACETYLTRANSFERASE"/>
    <property type="match status" value="1"/>
</dbReference>
<keyword evidence="11" id="KW-1185">Reference proteome</keyword>
<evidence type="ECO:0000256" key="3">
    <source>
        <dbReference type="ARBA" id="ARBA00022679"/>
    </source>
</evidence>
<evidence type="ECO:0000259" key="9">
    <source>
        <dbReference type="Pfam" id="PF01757"/>
    </source>
</evidence>
<dbReference type="STRING" id="89093.SAMN04488558_101344"/>
<feature type="domain" description="Acyltransferase 3" evidence="9">
    <location>
        <begin position="14"/>
        <end position="343"/>
    </location>
</feature>
<dbReference type="RefSeq" id="WP_092570135.1">
    <property type="nucleotide sequence ID" value="NZ_CALUDV010000020.1"/>
</dbReference>
<sequence>MNVSNKSGKRLKIFDGLKGLAILMIIFYYFFQHILPGGFLAVNTFLLIAGFFNFRYFYLKMLRNESFSYLEYFKRRLNRLFFPMLAMIITTIPFILVFARDYLFNLRNMALSSLVFLNNYFQIINEQSYFVQAANPSAFTHLWYVSLLGQLIFLTPLLITVFYTWHKKPSIAANFLLIISILSMIMMAYWYKEGQDPTHVYYSLVTRGFAYTFGGVIGLILPPKLKAKPLSPRYKLIFNGISIVAFLLLFLMAKFMYGTMPFAYNFGMTLFTIVSAVLVITSLHPQTIINKLLSFPLLTYLGKRSYSIYLWYYPIYLIVPSLSASLTKNLNLLITVQMVLLLVLSEVSYQIFEQKKISLPVGQDFNLKKAQEQFRYLRQATGRYLPLKIISGSYIVLLALSLIGGILAPEAKNDTAKQIQEVIEKNQEIAKKTQTEESQQEKVINNIEGLNQQELLYANGLDVSFIGDSVLLSATEDIEKIFPKASVDGEVGRQLYLTVDHVRWLQSEQMVKPVVVTILGSNGTFTEGQLNDYIEAIGSDRSIFFVTAKVDKPWETDANNQLFAAAQRFGNVNVIDWKSYSNDHDEWFYDDLTHPNVDGAKEFAKFIAQEVYRLRNE</sequence>
<dbReference type="InterPro" id="IPR050879">
    <property type="entry name" value="Acyltransferase_3"/>
</dbReference>